<protein>
    <submittedName>
        <fullName evidence="2">DUF1849 family protein</fullName>
    </submittedName>
</protein>
<dbReference type="Pfam" id="PF08904">
    <property type="entry name" value="EipB_like"/>
    <property type="match status" value="1"/>
</dbReference>
<keyword evidence="3" id="KW-1185">Reference proteome</keyword>
<accession>A0A4Q9VGX4</accession>
<dbReference type="EMBL" id="SJFN01000035">
    <property type="protein sequence ID" value="TBW34310.1"/>
    <property type="molecule type" value="Genomic_DNA"/>
</dbReference>
<name>A0A4Q9VGX4_9HYPH</name>
<sequence>MPSTRARGLLAAASLLVVFAAPSPGRAADVLAGLAPHRAVYEMRLEKRNERAEVVAVDGRLVYEFTGSVCDGFASQYRLVTRLQNQDGTSRVSDMRTSSFEDGEGRSFDFLNQNFVDQRQIEDTKGVARHETDAVRVHLVRPASKSLDVTARAKFPTQHLAAIIEAATAGRTLQEIELFDGSENGERTYRTTVVIGREKTGDDADADEPAAASPLLAGHRRWPVGISYFALDKVGGGEETPEYQMNFVLYDNGISRRMRLDYGDFSLAGTLTSLTALDTATACRR</sequence>
<feature type="signal peptide" evidence="1">
    <location>
        <begin position="1"/>
        <end position="27"/>
    </location>
</feature>
<evidence type="ECO:0000313" key="3">
    <source>
        <dbReference type="Proteomes" id="UP000292781"/>
    </source>
</evidence>
<proteinExistence type="predicted"/>
<comment type="caution">
    <text evidence="2">The sequence shown here is derived from an EMBL/GenBank/DDBJ whole genome shotgun (WGS) entry which is preliminary data.</text>
</comment>
<evidence type="ECO:0000313" key="2">
    <source>
        <dbReference type="EMBL" id="TBW34310.1"/>
    </source>
</evidence>
<dbReference type="RefSeq" id="WP_131311149.1">
    <property type="nucleotide sequence ID" value="NZ_SJFN01000035.1"/>
</dbReference>
<dbReference type="Proteomes" id="UP000292781">
    <property type="component" value="Unassembled WGS sequence"/>
</dbReference>
<dbReference type="OrthoDB" id="9815514at2"/>
<feature type="chain" id="PRO_5020443774" evidence="1">
    <location>
        <begin position="28"/>
        <end position="285"/>
    </location>
</feature>
<dbReference type="AlphaFoldDB" id="A0A4Q9VGX4"/>
<evidence type="ECO:0000256" key="1">
    <source>
        <dbReference type="SAM" id="SignalP"/>
    </source>
</evidence>
<keyword evidence="1" id="KW-0732">Signal</keyword>
<dbReference type="InterPro" id="IPR015000">
    <property type="entry name" value="EipB-like"/>
</dbReference>
<organism evidence="2 3">
    <name type="scientific">Siculibacillus lacustris</name>
    <dbReference type="NCBI Taxonomy" id="1549641"/>
    <lineage>
        <taxon>Bacteria</taxon>
        <taxon>Pseudomonadati</taxon>
        <taxon>Pseudomonadota</taxon>
        <taxon>Alphaproteobacteria</taxon>
        <taxon>Hyphomicrobiales</taxon>
        <taxon>Ancalomicrobiaceae</taxon>
        <taxon>Siculibacillus</taxon>
    </lineage>
</organism>
<reference evidence="2 3" key="1">
    <citation type="submission" date="2019-02" db="EMBL/GenBank/DDBJ databases">
        <title>Siculibacillus lacustris gen. nov., sp. nov., a new rosette-forming bacterium isolated from a freshwater crater lake (Lake St. Ana, Romania).</title>
        <authorList>
            <person name="Felfoldi T."/>
            <person name="Marton Z."/>
            <person name="Szabo A."/>
            <person name="Mentes A."/>
            <person name="Boka K."/>
            <person name="Marialigeti K."/>
            <person name="Mathe I."/>
            <person name="Koncz M."/>
            <person name="Schumann P."/>
            <person name="Toth E."/>
        </authorList>
    </citation>
    <scope>NUCLEOTIDE SEQUENCE [LARGE SCALE GENOMIC DNA]</scope>
    <source>
        <strain evidence="2 3">SA-279</strain>
    </source>
</reference>
<gene>
    <name evidence="2" type="ORF">EYW49_18695</name>
</gene>